<sequence>MSSRAGAIASARAAWLSFSPAAAAREVQGARRAVTRAGGARQQAAAALMVTAGDCAGKREGPGGGLQSCALQRPLRFGGRCACILSLQAARSSRELKSPFPVCSAAFFLLQISAEGPRWAKHGEPRLDARFPLLQRISRVPWKI</sequence>
<protein>
    <submittedName>
        <fullName evidence="2">Uncharacterized protein LOC110294583</fullName>
    </submittedName>
</protein>
<dbReference type="RefSeq" id="XP_021018572.1">
    <property type="nucleotide sequence ID" value="XM_021162913.2"/>
</dbReference>
<keyword evidence="1" id="KW-1185">Reference proteome</keyword>
<reference evidence="2" key="1">
    <citation type="submission" date="2025-08" db="UniProtKB">
        <authorList>
            <consortium name="RefSeq"/>
        </authorList>
    </citation>
    <scope>IDENTIFICATION</scope>
</reference>
<gene>
    <name evidence="2" type="primary">LOC110294583</name>
</gene>
<dbReference type="AlphaFoldDB" id="A0A6P5PT54"/>
<evidence type="ECO:0000313" key="1">
    <source>
        <dbReference type="Proteomes" id="UP000515126"/>
    </source>
</evidence>
<proteinExistence type="predicted"/>
<dbReference type="KEGG" id="mcal:110294583"/>
<organism evidence="1 2">
    <name type="scientific">Mus caroli</name>
    <name type="common">Ryukyu mouse</name>
    <name type="synonym">Ricefield mouse</name>
    <dbReference type="NCBI Taxonomy" id="10089"/>
    <lineage>
        <taxon>Eukaryota</taxon>
        <taxon>Metazoa</taxon>
        <taxon>Chordata</taxon>
        <taxon>Craniata</taxon>
        <taxon>Vertebrata</taxon>
        <taxon>Euteleostomi</taxon>
        <taxon>Mammalia</taxon>
        <taxon>Eutheria</taxon>
        <taxon>Euarchontoglires</taxon>
        <taxon>Glires</taxon>
        <taxon>Rodentia</taxon>
        <taxon>Myomorpha</taxon>
        <taxon>Muroidea</taxon>
        <taxon>Muridae</taxon>
        <taxon>Murinae</taxon>
        <taxon>Mus</taxon>
        <taxon>Mus</taxon>
    </lineage>
</organism>
<dbReference type="GeneID" id="110294583"/>
<dbReference type="Proteomes" id="UP000515126">
    <property type="component" value="Chromosome 5"/>
</dbReference>
<name>A0A6P5PT54_MUSCR</name>
<accession>A0A6P5PT54</accession>
<evidence type="ECO:0000313" key="2">
    <source>
        <dbReference type="RefSeq" id="XP_021018572.1"/>
    </source>
</evidence>